<organism evidence="2 3">
    <name type="scientific">Truncatella angustata</name>
    <dbReference type="NCBI Taxonomy" id="152316"/>
    <lineage>
        <taxon>Eukaryota</taxon>
        <taxon>Fungi</taxon>
        <taxon>Dikarya</taxon>
        <taxon>Ascomycota</taxon>
        <taxon>Pezizomycotina</taxon>
        <taxon>Sordariomycetes</taxon>
        <taxon>Xylariomycetidae</taxon>
        <taxon>Amphisphaeriales</taxon>
        <taxon>Sporocadaceae</taxon>
        <taxon>Truncatella</taxon>
    </lineage>
</organism>
<dbReference type="AlphaFoldDB" id="A0A9P8UQA4"/>
<reference evidence="2" key="1">
    <citation type="journal article" date="2021" name="Nat. Commun.">
        <title>Genetic determinants of endophytism in the Arabidopsis root mycobiome.</title>
        <authorList>
            <person name="Mesny F."/>
            <person name="Miyauchi S."/>
            <person name="Thiergart T."/>
            <person name="Pickel B."/>
            <person name="Atanasova L."/>
            <person name="Karlsson M."/>
            <person name="Huettel B."/>
            <person name="Barry K.W."/>
            <person name="Haridas S."/>
            <person name="Chen C."/>
            <person name="Bauer D."/>
            <person name="Andreopoulos W."/>
            <person name="Pangilinan J."/>
            <person name="LaButti K."/>
            <person name="Riley R."/>
            <person name="Lipzen A."/>
            <person name="Clum A."/>
            <person name="Drula E."/>
            <person name="Henrissat B."/>
            <person name="Kohler A."/>
            <person name="Grigoriev I.V."/>
            <person name="Martin F.M."/>
            <person name="Hacquard S."/>
        </authorList>
    </citation>
    <scope>NUCLEOTIDE SEQUENCE</scope>
    <source>
        <strain evidence="2">MPI-SDFR-AT-0073</strain>
    </source>
</reference>
<dbReference type="InterPro" id="IPR035969">
    <property type="entry name" value="Rab-GAP_TBC_sf"/>
</dbReference>
<protein>
    <submittedName>
        <fullName evidence="2">Rab-GTPase-TBC domain-containing protein</fullName>
    </submittedName>
</protein>
<dbReference type="PANTHER" id="PTHR47219:SF9">
    <property type="entry name" value="GTPASE ACTIVATING PROTEIN AND CENTROSOME-ASSOCIATED, ISOFORM B"/>
    <property type="match status" value="1"/>
</dbReference>
<proteinExistence type="predicted"/>
<dbReference type="PANTHER" id="PTHR47219">
    <property type="entry name" value="RAB GTPASE-ACTIVATING PROTEIN 1-LIKE"/>
    <property type="match status" value="1"/>
</dbReference>
<dbReference type="Pfam" id="PF00566">
    <property type="entry name" value="RabGAP-TBC"/>
    <property type="match status" value="1"/>
</dbReference>
<evidence type="ECO:0000313" key="3">
    <source>
        <dbReference type="Proteomes" id="UP000758603"/>
    </source>
</evidence>
<name>A0A9P8UQA4_9PEZI</name>
<dbReference type="Gene3D" id="1.10.472.80">
    <property type="entry name" value="Ypt/Rab-GAP domain of gyp1p, domain 3"/>
    <property type="match status" value="1"/>
</dbReference>
<dbReference type="Proteomes" id="UP000758603">
    <property type="component" value="Unassembled WGS sequence"/>
</dbReference>
<comment type="caution">
    <text evidence="2">The sequence shown here is derived from an EMBL/GenBank/DDBJ whole genome shotgun (WGS) entry which is preliminary data.</text>
</comment>
<dbReference type="OrthoDB" id="294251at2759"/>
<dbReference type="SUPFAM" id="SSF47923">
    <property type="entry name" value="Ypt/Rab-GAP domain of gyp1p"/>
    <property type="match status" value="2"/>
</dbReference>
<evidence type="ECO:0000259" key="1">
    <source>
        <dbReference type="PROSITE" id="PS50086"/>
    </source>
</evidence>
<evidence type="ECO:0000313" key="2">
    <source>
        <dbReference type="EMBL" id="KAH6656399.1"/>
    </source>
</evidence>
<dbReference type="FunFam" id="1.10.8.270:FF:000023">
    <property type="entry name" value="TBC domain-containing protein C1778.09"/>
    <property type="match status" value="1"/>
</dbReference>
<dbReference type="RefSeq" id="XP_045960633.1">
    <property type="nucleotide sequence ID" value="XM_046097628.1"/>
</dbReference>
<dbReference type="PROSITE" id="PS50086">
    <property type="entry name" value="TBC_RABGAP"/>
    <property type="match status" value="1"/>
</dbReference>
<dbReference type="SMART" id="SM00164">
    <property type="entry name" value="TBC"/>
    <property type="match status" value="1"/>
</dbReference>
<dbReference type="GeneID" id="70126520"/>
<dbReference type="EMBL" id="JAGPXC010000002">
    <property type="protein sequence ID" value="KAH6656399.1"/>
    <property type="molecule type" value="Genomic_DNA"/>
</dbReference>
<dbReference type="InterPro" id="IPR000195">
    <property type="entry name" value="Rab-GAP-TBC_dom"/>
</dbReference>
<dbReference type="InterPro" id="IPR050302">
    <property type="entry name" value="Rab_GAP_TBC_domain"/>
</dbReference>
<sequence>MLAQQPGLTSIGDNISANQLIDEYTRKESSRTEKWRKMAKVVKHGKDGEGMVFEFDSKHPKLIERTWKGIPDRWRAAAWYSFLATSARNSSKPLATEDELFAQYHLLQEQPSPDDVQIDLDVPRTISQHIMFRRRYRGGQRLLFRVLHSLSLYFPVTGYVQGMASLAATLLSYYDEERCFVMLVRLWELRGLKRLYSPNFVELMECLQDFEKHWLADKDVAKSLKELCIDPTAYGTRWYLTLFHLSIPFSSLLRIWDVFMLLGTSPPDIPILHATSTAIILALGEHIIDSEFENAMKALTSFVPIKNDELLLKIVRAEYKQHTGKMKKA</sequence>
<dbReference type="GO" id="GO:0005096">
    <property type="term" value="F:GTPase activator activity"/>
    <property type="evidence" value="ECO:0007669"/>
    <property type="project" value="TreeGrafter"/>
</dbReference>
<feature type="domain" description="Rab-GAP TBC" evidence="1">
    <location>
        <begin position="69"/>
        <end position="263"/>
    </location>
</feature>
<accession>A0A9P8UQA4</accession>
<gene>
    <name evidence="2" type="ORF">BKA67DRAFT_514131</name>
</gene>
<keyword evidence="3" id="KW-1185">Reference proteome</keyword>
<dbReference type="Gene3D" id="1.10.8.270">
    <property type="entry name" value="putative rabgap domain of human tbc1 domain family member 14 like domains"/>
    <property type="match status" value="1"/>
</dbReference>
<dbReference type="GO" id="GO:0031267">
    <property type="term" value="F:small GTPase binding"/>
    <property type="evidence" value="ECO:0007669"/>
    <property type="project" value="TreeGrafter"/>
</dbReference>